<dbReference type="Proteomes" id="UP001596237">
    <property type="component" value="Unassembled WGS sequence"/>
</dbReference>
<dbReference type="InterPro" id="IPR002376">
    <property type="entry name" value="Formyl_transf_N"/>
</dbReference>
<evidence type="ECO:0000259" key="1">
    <source>
        <dbReference type="Pfam" id="PF00551"/>
    </source>
</evidence>
<organism evidence="2 3">
    <name type="scientific">Methylorubrum zatmanii</name>
    <dbReference type="NCBI Taxonomy" id="29429"/>
    <lineage>
        <taxon>Bacteria</taxon>
        <taxon>Pseudomonadati</taxon>
        <taxon>Pseudomonadota</taxon>
        <taxon>Alphaproteobacteria</taxon>
        <taxon>Hyphomicrobiales</taxon>
        <taxon>Methylobacteriaceae</taxon>
        <taxon>Methylorubrum</taxon>
    </lineage>
</organism>
<keyword evidence="3" id="KW-1185">Reference proteome</keyword>
<dbReference type="EMBL" id="JBHSTT010000027">
    <property type="protein sequence ID" value="MFC6389295.1"/>
    <property type="molecule type" value="Genomic_DNA"/>
</dbReference>
<gene>
    <name evidence="2" type="ORF">ACFQDP_08070</name>
</gene>
<dbReference type="SUPFAM" id="SSF53328">
    <property type="entry name" value="Formyltransferase"/>
    <property type="match status" value="1"/>
</dbReference>
<dbReference type="RefSeq" id="WP_378739486.1">
    <property type="nucleotide sequence ID" value="NZ_JBHSTT010000027.1"/>
</dbReference>
<dbReference type="InterPro" id="IPR036477">
    <property type="entry name" value="Formyl_transf_N_sf"/>
</dbReference>
<evidence type="ECO:0000313" key="2">
    <source>
        <dbReference type="EMBL" id="MFC6389295.1"/>
    </source>
</evidence>
<dbReference type="Pfam" id="PF00551">
    <property type="entry name" value="Formyl_trans_N"/>
    <property type="match status" value="1"/>
</dbReference>
<protein>
    <submittedName>
        <fullName evidence="2">Formyltransferase family protein</fullName>
    </submittedName>
</protein>
<comment type="caution">
    <text evidence="2">The sequence shown here is derived from an EMBL/GenBank/DDBJ whole genome shotgun (WGS) entry which is preliminary data.</text>
</comment>
<dbReference type="PANTHER" id="PTHR11138:SF5">
    <property type="entry name" value="METHIONYL-TRNA FORMYLTRANSFERASE, MITOCHONDRIAL"/>
    <property type="match status" value="1"/>
</dbReference>
<name>A0ABW1WMH6_9HYPH</name>
<dbReference type="Gene3D" id="3.40.50.12230">
    <property type="match status" value="1"/>
</dbReference>
<evidence type="ECO:0000313" key="3">
    <source>
        <dbReference type="Proteomes" id="UP001596237"/>
    </source>
</evidence>
<feature type="domain" description="Formyl transferase N-terminal" evidence="1">
    <location>
        <begin position="75"/>
        <end position="162"/>
    </location>
</feature>
<sequence length="233" mass="25604">MFFLGSGSLLSQAVHHTCAVGINIDLVCCPFGDSALPRLKKLGVPVLESNDPNVDLLPHLNSREDSQLFSLNNKRILTDAILKSGPECFNIHNGLVQKYRGLAEICIFAALCNGEDRYGVTLQKLLPNQKVDAGPILAQRAFLLNNGDSFHQVMKRSLDCCVEIFKDNIVDISKNIYDSYYVEVSQHAYSYKDIGRLCAGAGPDRFSKASNLGPYRAFFPRLMAAVSAVEFGG</sequence>
<accession>A0ABW1WMH6</accession>
<dbReference type="PANTHER" id="PTHR11138">
    <property type="entry name" value="METHIONYL-TRNA FORMYLTRANSFERASE"/>
    <property type="match status" value="1"/>
</dbReference>
<proteinExistence type="predicted"/>
<reference evidence="3" key="1">
    <citation type="journal article" date="2019" name="Int. J. Syst. Evol. Microbiol.">
        <title>The Global Catalogue of Microorganisms (GCM) 10K type strain sequencing project: providing services to taxonomists for standard genome sequencing and annotation.</title>
        <authorList>
            <consortium name="The Broad Institute Genomics Platform"/>
            <consortium name="The Broad Institute Genome Sequencing Center for Infectious Disease"/>
            <person name="Wu L."/>
            <person name="Ma J."/>
        </authorList>
    </citation>
    <scope>NUCLEOTIDE SEQUENCE [LARGE SCALE GENOMIC DNA]</scope>
    <source>
        <strain evidence="3">CCUG 36916</strain>
    </source>
</reference>